<accession>A0A0K0F657</accession>
<sequence>MLGVEFLHTSEADLCNNGEKCGYLQVNIPDLMVGYVQGCSNTIFDIINDLLYDRKDLIDEIPSNFIDEAKDKCNENNNIHIKGKILSGDFYFYLTCSYSYNYISKTDIPYLPPIPGPSESVKCKNNNKEDIICFEGYCTFFSIIFNDTMKHVSFIKEFYGCPSEYFNYIYDFQQQYALPKTFSQTLGSSCSQNSHLEKYDFYMENTLYIYQNCNPDINNIIDTIPQFPKVLEFNGNINGECYYLVNGYLSNSDEDVGNTGTLCDSEHCVTLTINYEEMNGIFMGCSSDLRQYLNVINKKTSNLIDSKIEEYMNICNSGGTTSVTYNEIFSMTINCNNSVIPFEFKMMENGSLKNYNEEYNVSNSLLNQKMNINEGMKTNNCGKIFLFFDNFNIFFVIFVFLTI</sequence>
<keyword evidence="1" id="KW-0812">Transmembrane</keyword>
<evidence type="ECO:0000313" key="3">
    <source>
        <dbReference type="WBParaSite" id="SVE_0430000.1"/>
    </source>
</evidence>
<organism evidence="2 3">
    <name type="scientific">Strongyloides venezuelensis</name>
    <name type="common">Threadworm</name>
    <dbReference type="NCBI Taxonomy" id="75913"/>
    <lineage>
        <taxon>Eukaryota</taxon>
        <taxon>Metazoa</taxon>
        <taxon>Ecdysozoa</taxon>
        <taxon>Nematoda</taxon>
        <taxon>Chromadorea</taxon>
        <taxon>Rhabditida</taxon>
        <taxon>Tylenchina</taxon>
        <taxon>Panagrolaimomorpha</taxon>
        <taxon>Strongyloidoidea</taxon>
        <taxon>Strongyloididae</taxon>
        <taxon>Strongyloides</taxon>
    </lineage>
</organism>
<keyword evidence="1" id="KW-0472">Membrane</keyword>
<evidence type="ECO:0000313" key="2">
    <source>
        <dbReference type="Proteomes" id="UP000035680"/>
    </source>
</evidence>
<dbReference type="Proteomes" id="UP000035680">
    <property type="component" value="Unassembled WGS sequence"/>
</dbReference>
<reference evidence="2" key="1">
    <citation type="submission" date="2014-07" db="EMBL/GenBank/DDBJ databases">
        <authorList>
            <person name="Martin A.A"/>
            <person name="De Silva N."/>
        </authorList>
    </citation>
    <scope>NUCLEOTIDE SEQUENCE</scope>
</reference>
<dbReference type="WBParaSite" id="SVE_0430000.1">
    <property type="protein sequence ID" value="SVE_0430000.1"/>
    <property type="gene ID" value="SVE_0430000"/>
</dbReference>
<proteinExistence type="predicted"/>
<feature type="transmembrane region" description="Helical" evidence="1">
    <location>
        <begin position="384"/>
        <end position="402"/>
    </location>
</feature>
<dbReference type="AlphaFoldDB" id="A0A0K0F657"/>
<reference evidence="3" key="2">
    <citation type="submission" date="2015-08" db="UniProtKB">
        <authorList>
            <consortium name="WormBaseParasite"/>
        </authorList>
    </citation>
    <scope>IDENTIFICATION</scope>
</reference>
<protein>
    <submittedName>
        <fullName evidence="3">SUEL-type lectin domain-containing protein</fullName>
    </submittedName>
</protein>
<evidence type="ECO:0000256" key="1">
    <source>
        <dbReference type="SAM" id="Phobius"/>
    </source>
</evidence>
<keyword evidence="2" id="KW-1185">Reference proteome</keyword>
<keyword evidence="1" id="KW-1133">Transmembrane helix</keyword>
<name>A0A0K0F657_STRVS</name>